<dbReference type="PANTHER" id="PTHR46481:SF10">
    <property type="entry name" value="ZINC FINGER BED DOMAIN-CONTAINING PROTEIN 39"/>
    <property type="match status" value="1"/>
</dbReference>
<dbReference type="OrthoDB" id="6380494at2759"/>
<accession>A0A6A4VVC2</accession>
<dbReference type="InterPro" id="IPR052035">
    <property type="entry name" value="ZnF_BED_domain_contain"/>
</dbReference>
<name>A0A6A4VVC2_AMPAM</name>
<evidence type="ECO:0000313" key="9">
    <source>
        <dbReference type="Proteomes" id="UP000440578"/>
    </source>
</evidence>
<sequence>MKRSGLNAKLNKKLVQQVETRWNSKLAMLRSVAEAHSELLEEFSGRKEVRDRLLKVNLDLLQGIVKILEPFREASEILQAERVPTLHLVVKCANKLRRGLRPCPDDSLDIQLVKKRLTDNIHRLRIEPLHLAAHALQPDWRQKSYGDWADVREGHRLLLAKATEEAACFTAGEEVQEPRQREARAKTKTFLDSDSDSSDVESVKNGPPSTPSAAVRAKRELDSYLLAPGSEGQDILSYWRGKENELPLLAKVARSILAIPASNTSSERSFSVAGRVIEERRTRLAPDSVDALLFLNSQAKREL</sequence>
<gene>
    <name evidence="8" type="primary">TRA1_2</name>
    <name evidence="8" type="ORF">FJT64_004951</name>
</gene>
<evidence type="ECO:0000256" key="5">
    <source>
        <dbReference type="ARBA" id="ARBA00023242"/>
    </source>
</evidence>
<evidence type="ECO:0000313" key="8">
    <source>
        <dbReference type="EMBL" id="KAF0297603.1"/>
    </source>
</evidence>
<dbReference type="GO" id="GO:0008270">
    <property type="term" value="F:zinc ion binding"/>
    <property type="evidence" value="ECO:0007669"/>
    <property type="project" value="UniProtKB-KW"/>
</dbReference>
<evidence type="ECO:0000256" key="6">
    <source>
        <dbReference type="SAM" id="MobiDB-lite"/>
    </source>
</evidence>
<keyword evidence="5" id="KW-0539">Nucleus</keyword>
<reference evidence="8 9" key="1">
    <citation type="submission" date="2019-07" db="EMBL/GenBank/DDBJ databases">
        <title>Draft genome assembly of a fouling barnacle, Amphibalanus amphitrite (Darwin, 1854): The first reference genome for Thecostraca.</title>
        <authorList>
            <person name="Kim W."/>
        </authorList>
    </citation>
    <scope>NUCLEOTIDE SEQUENCE [LARGE SCALE GENOMIC DNA]</scope>
    <source>
        <strain evidence="8">SNU_AA5</strain>
        <tissue evidence="8">Soma without cirri and trophi</tissue>
    </source>
</reference>
<dbReference type="Pfam" id="PF05699">
    <property type="entry name" value="Dimer_Tnp_hAT"/>
    <property type="match status" value="1"/>
</dbReference>
<dbReference type="InterPro" id="IPR008906">
    <property type="entry name" value="HATC_C_dom"/>
</dbReference>
<keyword evidence="3" id="KW-0863">Zinc-finger</keyword>
<dbReference type="SUPFAM" id="SSF53098">
    <property type="entry name" value="Ribonuclease H-like"/>
    <property type="match status" value="1"/>
</dbReference>
<dbReference type="InterPro" id="IPR012337">
    <property type="entry name" value="RNaseH-like_sf"/>
</dbReference>
<evidence type="ECO:0000256" key="4">
    <source>
        <dbReference type="ARBA" id="ARBA00022833"/>
    </source>
</evidence>
<dbReference type="PANTHER" id="PTHR46481">
    <property type="entry name" value="ZINC FINGER BED DOMAIN-CONTAINING PROTEIN 4"/>
    <property type="match status" value="1"/>
</dbReference>
<dbReference type="EMBL" id="VIIS01001479">
    <property type="protein sequence ID" value="KAF0297603.1"/>
    <property type="molecule type" value="Genomic_DNA"/>
</dbReference>
<evidence type="ECO:0000256" key="2">
    <source>
        <dbReference type="ARBA" id="ARBA00022723"/>
    </source>
</evidence>
<comment type="caution">
    <text evidence="8">The sequence shown here is derived from an EMBL/GenBank/DDBJ whole genome shotgun (WGS) entry which is preliminary data.</text>
</comment>
<comment type="subcellular location">
    <subcellularLocation>
        <location evidence="1">Nucleus</location>
    </subcellularLocation>
</comment>
<feature type="region of interest" description="Disordered" evidence="6">
    <location>
        <begin position="173"/>
        <end position="215"/>
    </location>
</feature>
<dbReference type="Proteomes" id="UP000440578">
    <property type="component" value="Unassembled WGS sequence"/>
</dbReference>
<keyword evidence="4" id="KW-0862">Zinc</keyword>
<dbReference type="AlphaFoldDB" id="A0A6A4VVC2"/>
<evidence type="ECO:0000259" key="7">
    <source>
        <dbReference type="Pfam" id="PF05699"/>
    </source>
</evidence>
<protein>
    <submittedName>
        <fullName evidence="8">Putative AC transposase</fullName>
    </submittedName>
</protein>
<keyword evidence="9" id="KW-1185">Reference proteome</keyword>
<feature type="compositionally biased region" description="Basic and acidic residues" evidence="6">
    <location>
        <begin position="176"/>
        <end position="191"/>
    </location>
</feature>
<evidence type="ECO:0000256" key="3">
    <source>
        <dbReference type="ARBA" id="ARBA00022771"/>
    </source>
</evidence>
<organism evidence="8 9">
    <name type="scientific">Amphibalanus amphitrite</name>
    <name type="common">Striped barnacle</name>
    <name type="synonym">Balanus amphitrite</name>
    <dbReference type="NCBI Taxonomy" id="1232801"/>
    <lineage>
        <taxon>Eukaryota</taxon>
        <taxon>Metazoa</taxon>
        <taxon>Ecdysozoa</taxon>
        <taxon>Arthropoda</taxon>
        <taxon>Crustacea</taxon>
        <taxon>Multicrustacea</taxon>
        <taxon>Cirripedia</taxon>
        <taxon>Thoracica</taxon>
        <taxon>Thoracicalcarea</taxon>
        <taxon>Balanomorpha</taxon>
        <taxon>Balanoidea</taxon>
        <taxon>Balanidae</taxon>
        <taxon>Amphibalaninae</taxon>
        <taxon>Amphibalanus</taxon>
    </lineage>
</organism>
<proteinExistence type="predicted"/>
<dbReference type="GO" id="GO:0005634">
    <property type="term" value="C:nucleus"/>
    <property type="evidence" value="ECO:0007669"/>
    <property type="project" value="UniProtKB-SubCell"/>
</dbReference>
<feature type="domain" description="HAT C-terminal dimerisation" evidence="7">
    <location>
        <begin position="220"/>
        <end position="298"/>
    </location>
</feature>
<keyword evidence="2" id="KW-0479">Metal-binding</keyword>
<evidence type="ECO:0000256" key="1">
    <source>
        <dbReference type="ARBA" id="ARBA00004123"/>
    </source>
</evidence>
<dbReference type="GO" id="GO:0046983">
    <property type="term" value="F:protein dimerization activity"/>
    <property type="evidence" value="ECO:0007669"/>
    <property type="project" value="InterPro"/>
</dbReference>